<evidence type="ECO:0000313" key="1">
    <source>
        <dbReference type="EMBL" id="KAK2727940.1"/>
    </source>
</evidence>
<dbReference type="EMBL" id="JAVRJZ010000001">
    <property type="protein sequence ID" value="KAK2727940.1"/>
    <property type="molecule type" value="Genomic_DNA"/>
</dbReference>
<evidence type="ECO:0008006" key="3">
    <source>
        <dbReference type="Google" id="ProtNLM"/>
    </source>
</evidence>
<sequence length="242" mass="26950">MMNRGGAPETHFLISSNILFIKDYCSDEDSEEFYSQLQSLTDFIPKEDIITVIGDFNAVVGLNSDGNEDVIVTFGHGTRNRRRENLTISPLEPSPPPLRIECEAALKSLKSNKSPGPDGLHAKLLKVDEEVVTDLYHKIATAAWHKKYFPKTFLSHVEATNGEMIGGIVMDKLTYTDDIDMLTGSVAELQTKAENLEVVTGTFGMKINKDKTKAMRVSRFNNPSPPKIKLNGAEIEWVDNFT</sequence>
<comment type="caution">
    <text evidence="1">The sequence shown here is derived from an EMBL/GenBank/DDBJ whole genome shotgun (WGS) entry which is preliminary data.</text>
</comment>
<dbReference type="Proteomes" id="UP001187531">
    <property type="component" value="Unassembled WGS sequence"/>
</dbReference>
<protein>
    <recommendedName>
        <fullName evidence="3">Reverse transcriptase domain-containing protein</fullName>
    </recommendedName>
</protein>
<accession>A0AA88IFW6</accession>
<proteinExistence type="predicted"/>
<evidence type="ECO:0000313" key="2">
    <source>
        <dbReference type="Proteomes" id="UP001187531"/>
    </source>
</evidence>
<dbReference type="AlphaFoldDB" id="A0AA88IFW6"/>
<keyword evidence="2" id="KW-1185">Reference proteome</keyword>
<organism evidence="1 2">
    <name type="scientific">Artemia franciscana</name>
    <name type="common">Brine shrimp</name>
    <name type="synonym">Artemia sanfranciscana</name>
    <dbReference type="NCBI Taxonomy" id="6661"/>
    <lineage>
        <taxon>Eukaryota</taxon>
        <taxon>Metazoa</taxon>
        <taxon>Ecdysozoa</taxon>
        <taxon>Arthropoda</taxon>
        <taxon>Crustacea</taxon>
        <taxon>Branchiopoda</taxon>
        <taxon>Anostraca</taxon>
        <taxon>Artemiidae</taxon>
        <taxon>Artemia</taxon>
    </lineage>
</organism>
<reference evidence="1" key="1">
    <citation type="submission" date="2023-07" db="EMBL/GenBank/DDBJ databases">
        <title>Chromosome-level genome assembly of Artemia franciscana.</title>
        <authorList>
            <person name="Jo E."/>
        </authorList>
    </citation>
    <scope>NUCLEOTIDE SEQUENCE</scope>
    <source>
        <tissue evidence="1">Whole body</tissue>
    </source>
</reference>
<name>A0AA88IFW6_ARTSF</name>
<gene>
    <name evidence="1" type="ORF">QYM36_008422</name>
</gene>